<keyword evidence="3" id="KW-1003">Cell membrane</keyword>
<feature type="transmembrane region" description="Helical" evidence="7">
    <location>
        <begin position="199"/>
        <end position="220"/>
    </location>
</feature>
<evidence type="ECO:0000259" key="8">
    <source>
        <dbReference type="PROSITE" id="PS50850"/>
    </source>
</evidence>
<comment type="caution">
    <text evidence="9">The sequence shown here is derived from an EMBL/GenBank/DDBJ whole genome shotgun (WGS) entry which is preliminary data.</text>
</comment>
<dbReference type="CDD" id="cd17502">
    <property type="entry name" value="MFS_Azr1_MDR_like"/>
    <property type="match status" value="1"/>
</dbReference>
<feature type="transmembrane region" description="Helical" evidence="7">
    <location>
        <begin position="49"/>
        <end position="68"/>
    </location>
</feature>
<name>A0ABS2S1C5_9PSEU</name>
<keyword evidence="5 7" id="KW-1133">Transmembrane helix</keyword>
<dbReference type="Gene3D" id="1.10.10.10">
    <property type="entry name" value="Winged helix-like DNA-binding domain superfamily/Winged helix DNA-binding domain"/>
    <property type="match status" value="1"/>
</dbReference>
<feature type="transmembrane region" description="Helical" evidence="7">
    <location>
        <begin position="232"/>
        <end position="249"/>
    </location>
</feature>
<dbReference type="InterPro" id="IPR020846">
    <property type="entry name" value="MFS_dom"/>
</dbReference>
<feature type="domain" description="Major facilitator superfamily (MFS) profile" evidence="8">
    <location>
        <begin position="15"/>
        <end position="491"/>
    </location>
</feature>
<dbReference type="Pfam" id="PF07690">
    <property type="entry name" value="MFS_1"/>
    <property type="match status" value="1"/>
</dbReference>
<evidence type="ECO:0000256" key="5">
    <source>
        <dbReference type="ARBA" id="ARBA00022989"/>
    </source>
</evidence>
<dbReference type="PROSITE" id="PS50850">
    <property type="entry name" value="MFS"/>
    <property type="match status" value="1"/>
</dbReference>
<dbReference type="NCBIfam" id="TIGR00711">
    <property type="entry name" value="efflux_EmrB"/>
    <property type="match status" value="1"/>
</dbReference>
<dbReference type="EMBL" id="JAFBCL010000001">
    <property type="protein sequence ID" value="MBM7810046.1"/>
    <property type="molecule type" value="Genomic_DNA"/>
</dbReference>
<gene>
    <name evidence="9" type="ORF">JOE68_000911</name>
</gene>
<feature type="transmembrane region" description="Helical" evidence="7">
    <location>
        <begin position="138"/>
        <end position="156"/>
    </location>
</feature>
<dbReference type="InterPro" id="IPR011701">
    <property type="entry name" value="MFS"/>
</dbReference>
<feature type="transmembrane region" description="Helical" evidence="7">
    <location>
        <begin position="105"/>
        <end position="126"/>
    </location>
</feature>
<evidence type="ECO:0000256" key="7">
    <source>
        <dbReference type="SAM" id="Phobius"/>
    </source>
</evidence>
<feature type="transmembrane region" description="Helical" evidence="7">
    <location>
        <begin position="309"/>
        <end position="327"/>
    </location>
</feature>
<dbReference type="SUPFAM" id="SSF103473">
    <property type="entry name" value="MFS general substrate transporter"/>
    <property type="match status" value="1"/>
</dbReference>
<evidence type="ECO:0000313" key="10">
    <source>
        <dbReference type="Proteomes" id="UP001195724"/>
    </source>
</evidence>
<evidence type="ECO:0000256" key="6">
    <source>
        <dbReference type="ARBA" id="ARBA00023136"/>
    </source>
</evidence>
<dbReference type="Proteomes" id="UP001195724">
    <property type="component" value="Unassembled WGS sequence"/>
</dbReference>
<sequence length="667" mass="70619">MVERVEVGRGTRNAVVAVIMLGMLLAALDQTIVATALPTIVSDLGGAGHLSWVVTSYLLAETIMTALVGKFGDLYGRKPAFLASVALFMAGSFLCGWADSMTWLILARAVQGLGAGGLMVTSSAVIADVVPLSERGKYQGLIGALFGVSTVVGPLLGGLFVDHLSWRWAFYVNLPLGVVVLVVGALAMPGVRARGKPRIDYAGILLIGLAATGLTLVTSWGGVEYDWTSPTILWMAAGSLVALGLFVAVEQRAAEPMLPMRLFRGRVFTVCSVLSFVVGFAMLGGVTFLPTYLQYVHGASATQSGLEMLPLVVGLLIASVVTGTVIGKTGRYRVFPLVGSVLMVCGLLLLSLLDVDTSFWQAAGYMLVLGLGVGMCMPVPVVVVQSTSSYEDLGVATSGVSFLRTLGSSFGVAIFGTIYASTLPDRLATAIPPGLDPRAASDVQTLHTLPDQVKAPIVAAYAETLQDVFLAAAPVAAVAFVVALFLREVPLRDTARTAASGNNGVGESFAVPQTWESDHEFEKLVALVVRKERRDPTPQVVAASGLPLSHAQAWLVVKVFRQSARHGDATLERLAEDTGVPAGVFEPVARQLLVKGLVTESGDRYRFTPQGTEVFARLVGSWRDWLRGKLVDWDCDEPEFTEAVDRVASELVTTGRALAERRPASVG</sequence>
<feature type="transmembrane region" description="Helical" evidence="7">
    <location>
        <begin position="395"/>
        <end position="419"/>
    </location>
</feature>
<evidence type="ECO:0000256" key="3">
    <source>
        <dbReference type="ARBA" id="ARBA00022475"/>
    </source>
</evidence>
<feature type="transmembrane region" description="Helical" evidence="7">
    <location>
        <begin position="14"/>
        <end position="37"/>
    </location>
</feature>
<evidence type="ECO:0000313" key="9">
    <source>
        <dbReference type="EMBL" id="MBM7810046.1"/>
    </source>
</evidence>
<evidence type="ECO:0000256" key="1">
    <source>
        <dbReference type="ARBA" id="ARBA00004651"/>
    </source>
</evidence>
<feature type="transmembrane region" description="Helical" evidence="7">
    <location>
        <begin position="359"/>
        <end position="383"/>
    </location>
</feature>
<dbReference type="PRINTS" id="PR01036">
    <property type="entry name" value="TCRTETB"/>
</dbReference>
<feature type="transmembrane region" description="Helical" evidence="7">
    <location>
        <begin position="80"/>
        <end position="99"/>
    </location>
</feature>
<proteinExistence type="predicted"/>
<keyword evidence="10" id="KW-1185">Reference proteome</keyword>
<evidence type="ECO:0000256" key="4">
    <source>
        <dbReference type="ARBA" id="ARBA00022692"/>
    </source>
</evidence>
<organism evidence="9 10">
    <name type="scientific">Saccharothrix algeriensis</name>
    <dbReference type="NCBI Taxonomy" id="173560"/>
    <lineage>
        <taxon>Bacteria</taxon>
        <taxon>Bacillati</taxon>
        <taxon>Actinomycetota</taxon>
        <taxon>Actinomycetes</taxon>
        <taxon>Pseudonocardiales</taxon>
        <taxon>Pseudonocardiaceae</taxon>
        <taxon>Saccharothrix</taxon>
    </lineage>
</organism>
<feature type="transmembrane region" description="Helical" evidence="7">
    <location>
        <begin position="168"/>
        <end position="187"/>
    </location>
</feature>
<dbReference type="SUPFAM" id="SSF46785">
    <property type="entry name" value="Winged helix' DNA-binding domain"/>
    <property type="match status" value="1"/>
</dbReference>
<dbReference type="InterPro" id="IPR036390">
    <property type="entry name" value="WH_DNA-bd_sf"/>
</dbReference>
<reference evidence="9 10" key="1">
    <citation type="submission" date="2021-01" db="EMBL/GenBank/DDBJ databases">
        <title>Sequencing the genomes of 1000 actinobacteria strains.</title>
        <authorList>
            <person name="Klenk H.-P."/>
        </authorList>
    </citation>
    <scope>NUCLEOTIDE SEQUENCE [LARGE SCALE GENOMIC DNA]</scope>
    <source>
        <strain evidence="9 10">DSM 44581</strain>
    </source>
</reference>
<protein>
    <submittedName>
        <fullName evidence="9">EmrB/QacA subfamily drug resistance transporter</fullName>
    </submittedName>
</protein>
<keyword evidence="2" id="KW-0813">Transport</keyword>
<dbReference type="PANTHER" id="PTHR23501">
    <property type="entry name" value="MAJOR FACILITATOR SUPERFAMILY"/>
    <property type="match status" value="1"/>
</dbReference>
<evidence type="ECO:0000256" key="2">
    <source>
        <dbReference type="ARBA" id="ARBA00022448"/>
    </source>
</evidence>
<dbReference type="Gene3D" id="1.20.1720.10">
    <property type="entry name" value="Multidrug resistance protein D"/>
    <property type="match status" value="1"/>
</dbReference>
<accession>A0ABS2S1C5</accession>
<keyword evidence="6 7" id="KW-0472">Membrane</keyword>
<feature type="transmembrane region" description="Helical" evidence="7">
    <location>
        <begin position="334"/>
        <end position="353"/>
    </location>
</feature>
<feature type="transmembrane region" description="Helical" evidence="7">
    <location>
        <begin position="270"/>
        <end position="289"/>
    </location>
</feature>
<dbReference type="InterPro" id="IPR004638">
    <property type="entry name" value="EmrB-like"/>
</dbReference>
<comment type="subcellular location">
    <subcellularLocation>
        <location evidence="1">Cell membrane</location>
        <topology evidence="1">Multi-pass membrane protein</topology>
    </subcellularLocation>
</comment>
<keyword evidence="4 7" id="KW-0812">Transmembrane</keyword>
<dbReference type="InterPro" id="IPR036388">
    <property type="entry name" value="WH-like_DNA-bd_sf"/>
</dbReference>
<dbReference type="Gene3D" id="1.20.1250.20">
    <property type="entry name" value="MFS general substrate transporter like domains"/>
    <property type="match status" value="1"/>
</dbReference>
<feature type="transmembrane region" description="Helical" evidence="7">
    <location>
        <begin position="468"/>
        <end position="486"/>
    </location>
</feature>
<dbReference type="PANTHER" id="PTHR23501:SF197">
    <property type="entry name" value="COMD"/>
    <property type="match status" value="1"/>
</dbReference>
<dbReference type="InterPro" id="IPR036259">
    <property type="entry name" value="MFS_trans_sf"/>
</dbReference>